<keyword evidence="1" id="KW-0456">Lyase</keyword>
<dbReference type="EMBL" id="QZEY01000008">
    <property type="protein sequence ID" value="RJL30947.1"/>
    <property type="molecule type" value="Genomic_DNA"/>
</dbReference>
<dbReference type="PANTHER" id="PTHR42905">
    <property type="entry name" value="PHOSPHOENOLPYRUVATE CARBOXYLASE"/>
    <property type="match status" value="1"/>
</dbReference>
<dbReference type="PANTHER" id="PTHR42905:SF16">
    <property type="entry name" value="CARBOXYPHOSPHONOENOLPYRUVATE PHOSPHONOMUTASE-LIKE PROTEIN (AFU_ORTHOLOGUE AFUA_5G07230)"/>
    <property type="match status" value="1"/>
</dbReference>
<dbReference type="InterPro" id="IPR015813">
    <property type="entry name" value="Pyrv/PenolPyrv_kinase-like_dom"/>
</dbReference>
<proteinExistence type="predicted"/>
<dbReference type="RefSeq" id="WP_119928370.1">
    <property type="nucleotide sequence ID" value="NZ_QZEY01000008.1"/>
</dbReference>
<organism evidence="1 2">
    <name type="scientific">Bailinhaonella thermotolerans</name>
    <dbReference type="NCBI Taxonomy" id="1070861"/>
    <lineage>
        <taxon>Bacteria</taxon>
        <taxon>Bacillati</taxon>
        <taxon>Actinomycetota</taxon>
        <taxon>Actinomycetes</taxon>
        <taxon>Streptosporangiales</taxon>
        <taxon>Streptosporangiaceae</taxon>
        <taxon>Bailinhaonella</taxon>
    </lineage>
</organism>
<evidence type="ECO:0000313" key="2">
    <source>
        <dbReference type="Proteomes" id="UP000265768"/>
    </source>
</evidence>
<dbReference type="SUPFAM" id="SSF51621">
    <property type="entry name" value="Phosphoenolpyruvate/pyruvate domain"/>
    <property type="match status" value="1"/>
</dbReference>
<name>A0A3A4AYL1_9ACTN</name>
<protein>
    <submittedName>
        <fullName evidence="1">Isocitrate lyase/phosphoenolpyruvate mutase family protein</fullName>
    </submittedName>
</protein>
<dbReference type="Proteomes" id="UP000265768">
    <property type="component" value="Unassembled WGS sequence"/>
</dbReference>
<accession>A0A3A4AYL1</accession>
<dbReference type="Pfam" id="PF13714">
    <property type="entry name" value="PEP_mutase"/>
    <property type="match status" value="1"/>
</dbReference>
<keyword evidence="1" id="KW-0670">Pyruvate</keyword>
<dbReference type="Gene3D" id="3.20.20.60">
    <property type="entry name" value="Phosphoenolpyruvate-binding domains"/>
    <property type="match status" value="1"/>
</dbReference>
<evidence type="ECO:0000313" key="1">
    <source>
        <dbReference type="EMBL" id="RJL30947.1"/>
    </source>
</evidence>
<gene>
    <name evidence="1" type="ORF">D5H75_21920</name>
</gene>
<reference evidence="1 2" key="1">
    <citation type="submission" date="2018-09" db="EMBL/GenBank/DDBJ databases">
        <title>YIM 75507 draft genome.</title>
        <authorList>
            <person name="Tang S."/>
            <person name="Feng Y."/>
        </authorList>
    </citation>
    <scope>NUCLEOTIDE SEQUENCE [LARGE SCALE GENOMIC DNA]</scope>
    <source>
        <strain evidence="1 2">YIM 75507</strain>
    </source>
</reference>
<dbReference type="AlphaFoldDB" id="A0A3A4AYL1"/>
<sequence length="252" mass="26193">MSEHARLLRALHASERPLVLPNAWDARSARVFAAAGFPALATPSSGIAESLGYEDRQGAPAAEMFAAAARVARAVDVPVTVDAEGGYGLAPAELAERLLAAGAAGCNLEDSRQDGGPGLLDADEQAAHLAAVRRAAGDALVVNARVDVFLRRLGGTPEERMDLAVERATRYLEAGADCVYPIGLLDEDTIATLVKRVPGPVNVLFHDRGPTLARLGELGVARVTFGGGLYDAVMAGVGEMAARIRAGESPYA</sequence>
<dbReference type="InterPro" id="IPR040442">
    <property type="entry name" value="Pyrv_kinase-like_dom_sf"/>
</dbReference>
<dbReference type="OrthoDB" id="9771433at2"/>
<keyword evidence="2" id="KW-1185">Reference proteome</keyword>
<dbReference type="InterPro" id="IPR039556">
    <property type="entry name" value="ICL/PEPM"/>
</dbReference>
<dbReference type="GO" id="GO:0016829">
    <property type="term" value="F:lyase activity"/>
    <property type="evidence" value="ECO:0007669"/>
    <property type="project" value="UniProtKB-KW"/>
</dbReference>
<comment type="caution">
    <text evidence="1">The sequence shown here is derived from an EMBL/GenBank/DDBJ whole genome shotgun (WGS) entry which is preliminary data.</text>
</comment>
<dbReference type="CDD" id="cd00377">
    <property type="entry name" value="ICL_PEPM"/>
    <property type="match status" value="1"/>
</dbReference>